<accession>A0A507ZVK0</accession>
<comment type="function">
    <text evidence="8">Catalyzes the condensation of pantoate with beta-alanine in an ATP-dependent reaction via a pantoyl-adenylate intermediate.</text>
</comment>
<dbReference type="Gene3D" id="3.30.1300.10">
    <property type="entry name" value="Pantoate-beta-alanine ligase, C-terminal domain"/>
    <property type="match status" value="1"/>
</dbReference>
<dbReference type="GO" id="GO:0015940">
    <property type="term" value="P:pantothenate biosynthetic process"/>
    <property type="evidence" value="ECO:0007669"/>
    <property type="project" value="UniProtKB-UniRule"/>
</dbReference>
<protein>
    <recommendedName>
        <fullName evidence="8">Pantothenate synthetase</fullName>
        <shortName evidence="8">PS</shortName>
        <ecNumber evidence="8">6.3.2.1</ecNumber>
    </recommendedName>
    <alternativeName>
        <fullName evidence="8">Pantoate--beta-alanine ligase</fullName>
    </alternativeName>
    <alternativeName>
        <fullName evidence="8">Pantoate-activating enzyme</fullName>
    </alternativeName>
</protein>
<keyword evidence="5 8" id="KW-0547">Nucleotide-binding</keyword>
<dbReference type="GO" id="GO:0005829">
    <property type="term" value="C:cytosol"/>
    <property type="evidence" value="ECO:0007669"/>
    <property type="project" value="TreeGrafter"/>
</dbReference>
<dbReference type="Pfam" id="PF02569">
    <property type="entry name" value="Pantoate_ligase"/>
    <property type="match status" value="1"/>
</dbReference>
<dbReference type="EC" id="6.3.2.1" evidence="8"/>
<dbReference type="HAMAP" id="MF_00158">
    <property type="entry name" value="PanC"/>
    <property type="match status" value="1"/>
</dbReference>
<comment type="subunit">
    <text evidence="8">Homodimer.</text>
</comment>
<dbReference type="Proteomes" id="UP000317169">
    <property type="component" value="Unassembled WGS sequence"/>
</dbReference>
<keyword evidence="3 8" id="KW-0436">Ligase</keyword>
<keyword evidence="6 8" id="KW-0067">ATP-binding</keyword>
<dbReference type="InterPro" id="IPR004821">
    <property type="entry name" value="Cyt_trans-like"/>
</dbReference>
<comment type="caution">
    <text evidence="8">Lacks conserved residue(s) required for the propagation of feature annotation.</text>
</comment>
<dbReference type="GO" id="GO:0005524">
    <property type="term" value="F:ATP binding"/>
    <property type="evidence" value="ECO:0007669"/>
    <property type="project" value="UniProtKB-KW"/>
</dbReference>
<feature type="binding site" evidence="8">
    <location>
        <begin position="47"/>
        <end position="54"/>
    </location>
    <ligand>
        <name>ATP</name>
        <dbReference type="ChEBI" id="CHEBI:30616"/>
    </ligand>
</feature>
<dbReference type="UniPathway" id="UPA00028">
    <property type="reaction ID" value="UER00005"/>
</dbReference>
<gene>
    <name evidence="8" type="primary">panC</name>
    <name evidence="9" type="ORF">FKR84_00515</name>
</gene>
<dbReference type="AlphaFoldDB" id="A0A507ZVK0"/>
<dbReference type="RefSeq" id="WP_141420225.1">
    <property type="nucleotide sequence ID" value="NZ_VIAR01000001.1"/>
</dbReference>
<comment type="catalytic activity">
    <reaction evidence="7 8">
        <text>(R)-pantoate + beta-alanine + ATP = (R)-pantothenate + AMP + diphosphate + H(+)</text>
        <dbReference type="Rhea" id="RHEA:10912"/>
        <dbReference type="ChEBI" id="CHEBI:15378"/>
        <dbReference type="ChEBI" id="CHEBI:15980"/>
        <dbReference type="ChEBI" id="CHEBI:29032"/>
        <dbReference type="ChEBI" id="CHEBI:30616"/>
        <dbReference type="ChEBI" id="CHEBI:33019"/>
        <dbReference type="ChEBI" id="CHEBI:57966"/>
        <dbReference type="ChEBI" id="CHEBI:456215"/>
        <dbReference type="EC" id="6.3.2.1"/>
    </reaction>
</comment>
<dbReference type="PANTHER" id="PTHR21299">
    <property type="entry name" value="CYTIDYLATE KINASE/PANTOATE-BETA-ALANINE LIGASE"/>
    <property type="match status" value="1"/>
</dbReference>
<evidence type="ECO:0000256" key="3">
    <source>
        <dbReference type="ARBA" id="ARBA00022598"/>
    </source>
</evidence>
<comment type="pathway">
    <text evidence="1 8">Cofactor biosynthesis; (R)-pantothenate biosynthesis; (R)-pantothenate from (R)-pantoate and beta-alanine: step 1/1.</text>
</comment>
<dbReference type="Gene3D" id="3.40.50.620">
    <property type="entry name" value="HUPs"/>
    <property type="match status" value="1"/>
</dbReference>
<dbReference type="InterPro" id="IPR042176">
    <property type="entry name" value="Pantoate_ligase_C"/>
</dbReference>
<evidence type="ECO:0000313" key="9">
    <source>
        <dbReference type="EMBL" id="TQD40493.1"/>
    </source>
</evidence>
<evidence type="ECO:0000256" key="4">
    <source>
        <dbReference type="ARBA" id="ARBA00022655"/>
    </source>
</evidence>
<feature type="binding site" evidence="8">
    <location>
        <position position="78"/>
    </location>
    <ligand>
        <name>(R)-pantoate</name>
        <dbReference type="ChEBI" id="CHEBI:15980"/>
    </ligand>
</feature>
<proteinExistence type="inferred from homology"/>
<sequence length="301" mass="33945">MQSASNILILHDLKQNMVQVFHTKEALNRQLLPHRNKHENIGLVPTMGALHTGHISLINAALQVCDVVVVSIFVNPTQFNNSSDLDAYPRSLETDIKLLEKDCSSCIVFAPETSEIYPNGLKTKHFEFGELAAQMEGKYRNGHFDGVGTVLENLFTIVQPDKAFFGEKDYQQLLIVKKLVQLTKQSVEIIGCPINREKNGLAKSSRNKRLTAKEQEEASFIYTSLQQVKHDFGIKNAEDIGKWVEQAFKKHPFLDLEYFEIANAESLLPIGKNGKNSDKKYRAFIAAYANQVRLIDNIALN</sequence>
<organism evidence="9 10">
    <name type="scientific">Haloflavibacter putidus</name>
    <dbReference type="NCBI Taxonomy" id="2576776"/>
    <lineage>
        <taxon>Bacteria</taxon>
        <taxon>Pseudomonadati</taxon>
        <taxon>Bacteroidota</taxon>
        <taxon>Flavobacteriia</taxon>
        <taxon>Flavobacteriales</taxon>
        <taxon>Flavobacteriaceae</taxon>
        <taxon>Haloflavibacter</taxon>
    </lineage>
</organism>
<evidence type="ECO:0000256" key="5">
    <source>
        <dbReference type="ARBA" id="ARBA00022741"/>
    </source>
</evidence>
<comment type="caution">
    <text evidence="9">The sequence shown here is derived from an EMBL/GenBank/DDBJ whole genome shotgun (WGS) entry which is preliminary data.</text>
</comment>
<dbReference type="CDD" id="cd00560">
    <property type="entry name" value="PanC"/>
    <property type="match status" value="1"/>
</dbReference>
<dbReference type="NCBIfam" id="TIGR00125">
    <property type="entry name" value="cyt_tran_rel"/>
    <property type="match status" value="1"/>
</dbReference>
<feature type="binding site" evidence="8">
    <location>
        <begin position="166"/>
        <end position="169"/>
    </location>
    <ligand>
        <name>ATP</name>
        <dbReference type="ChEBI" id="CHEBI:30616"/>
    </ligand>
</feature>
<dbReference type="InterPro" id="IPR014729">
    <property type="entry name" value="Rossmann-like_a/b/a_fold"/>
</dbReference>
<evidence type="ECO:0000313" key="10">
    <source>
        <dbReference type="Proteomes" id="UP000317169"/>
    </source>
</evidence>
<comment type="subcellular location">
    <subcellularLocation>
        <location evidence="8">Cytoplasm</location>
    </subcellularLocation>
</comment>
<dbReference type="SUPFAM" id="SSF52374">
    <property type="entry name" value="Nucleotidylyl transferase"/>
    <property type="match status" value="1"/>
</dbReference>
<keyword evidence="8" id="KW-0963">Cytoplasm</keyword>
<feature type="binding site" evidence="8">
    <location>
        <position position="172"/>
    </location>
    <ligand>
        <name>(R)-pantoate</name>
        <dbReference type="ChEBI" id="CHEBI:15980"/>
    </ligand>
</feature>
<name>A0A507ZVK0_9FLAO</name>
<comment type="miscellaneous">
    <text evidence="8">The reaction proceeds by a bi uni uni bi ping pong mechanism.</text>
</comment>
<dbReference type="EMBL" id="VIAR01000001">
    <property type="protein sequence ID" value="TQD40493.1"/>
    <property type="molecule type" value="Genomic_DNA"/>
</dbReference>
<dbReference type="OrthoDB" id="9773087at2"/>
<evidence type="ECO:0000256" key="1">
    <source>
        <dbReference type="ARBA" id="ARBA00004990"/>
    </source>
</evidence>
<reference evidence="9 10" key="1">
    <citation type="submission" date="2019-06" db="EMBL/GenBank/DDBJ databases">
        <title>Flavibacter putida gen. nov., sp. nov., a novel marine bacterium of the family Flavobacteriaceae isolated from coastal seawater.</title>
        <authorList>
            <person name="Feng X."/>
        </authorList>
    </citation>
    <scope>NUCLEOTIDE SEQUENCE [LARGE SCALE GENOMIC DNA]</scope>
    <source>
        <strain evidence="9 10">PLHSN227</strain>
    </source>
</reference>
<evidence type="ECO:0000256" key="2">
    <source>
        <dbReference type="ARBA" id="ARBA00009256"/>
    </source>
</evidence>
<dbReference type="NCBIfam" id="TIGR00018">
    <property type="entry name" value="panC"/>
    <property type="match status" value="1"/>
</dbReference>
<feature type="binding site" evidence="8">
    <location>
        <begin position="203"/>
        <end position="206"/>
    </location>
    <ligand>
        <name>ATP</name>
        <dbReference type="ChEBI" id="CHEBI:30616"/>
    </ligand>
</feature>
<evidence type="ECO:0000256" key="8">
    <source>
        <dbReference type="HAMAP-Rule" id="MF_00158"/>
    </source>
</evidence>
<dbReference type="InterPro" id="IPR003721">
    <property type="entry name" value="Pantoate_ligase"/>
</dbReference>
<feature type="binding site" evidence="8">
    <location>
        <position position="78"/>
    </location>
    <ligand>
        <name>beta-alanine</name>
        <dbReference type="ChEBI" id="CHEBI:57966"/>
    </ligand>
</feature>
<dbReference type="GO" id="GO:0004592">
    <property type="term" value="F:pantoate-beta-alanine ligase activity"/>
    <property type="evidence" value="ECO:0007669"/>
    <property type="project" value="UniProtKB-UniRule"/>
</dbReference>
<evidence type="ECO:0000256" key="7">
    <source>
        <dbReference type="ARBA" id="ARBA00048258"/>
    </source>
</evidence>
<dbReference type="PANTHER" id="PTHR21299:SF1">
    <property type="entry name" value="PANTOATE--BETA-ALANINE LIGASE"/>
    <property type="match status" value="1"/>
</dbReference>
<keyword evidence="10" id="KW-1185">Reference proteome</keyword>
<keyword evidence="4 8" id="KW-0566">Pantothenate biosynthesis</keyword>
<evidence type="ECO:0000256" key="6">
    <source>
        <dbReference type="ARBA" id="ARBA00022840"/>
    </source>
</evidence>
<comment type="similarity">
    <text evidence="2 8">Belongs to the pantothenate synthetase family.</text>
</comment>
<feature type="active site" description="Proton donor" evidence="8">
    <location>
        <position position="54"/>
    </location>
</feature>